<keyword evidence="4" id="KW-1185">Reference proteome</keyword>
<dbReference type="EMBL" id="JAPFFF010000223">
    <property type="protein sequence ID" value="KAK8835159.1"/>
    <property type="molecule type" value="Genomic_DNA"/>
</dbReference>
<reference evidence="3 4" key="1">
    <citation type="submission" date="2024-04" db="EMBL/GenBank/DDBJ databases">
        <title>Tritrichomonas musculus Genome.</title>
        <authorList>
            <person name="Alves-Ferreira E."/>
            <person name="Grigg M."/>
            <person name="Lorenzi H."/>
            <person name="Galac M."/>
        </authorList>
    </citation>
    <scope>NUCLEOTIDE SEQUENCE [LARGE SCALE GENOMIC DNA]</scope>
    <source>
        <strain evidence="3 4">EAF2021</strain>
    </source>
</reference>
<gene>
    <name evidence="2" type="ORF">M9Y10_018017</name>
    <name evidence="3" type="ORF">M9Y10_018330</name>
</gene>
<feature type="region of interest" description="Disordered" evidence="1">
    <location>
        <begin position="72"/>
        <end position="115"/>
    </location>
</feature>
<feature type="region of interest" description="Disordered" evidence="1">
    <location>
        <begin position="147"/>
        <end position="169"/>
    </location>
</feature>
<proteinExistence type="predicted"/>
<comment type="caution">
    <text evidence="3">The sequence shown here is derived from an EMBL/GenBank/DDBJ whole genome shotgun (WGS) entry which is preliminary data.</text>
</comment>
<dbReference type="EMBL" id="JAPFFF010000024">
    <property type="protein sequence ID" value="KAK8850206.1"/>
    <property type="molecule type" value="Genomic_DNA"/>
</dbReference>
<dbReference type="Proteomes" id="UP001470230">
    <property type="component" value="Unassembled WGS sequence"/>
</dbReference>
<evidence type="ECO:0000313" key="3">
    <source>
        <dbReference type="EMBL" id="KAK8850206.1"/>
    </source>
</evidence>
<evidence type="ECO:0000313" key="2">
    <source>
        <dbReference type="EMBL" id="KAK8835159.1"/>
    </source>
</evidence>
<feature type="compositionally biased region" description="Low complexity" evidence="1">
    <location>
        <begin position="102"/>
        <end position="113"/>
    </location>
</feature>
<name>A0ABR2HNB2_9EUKA</name>
<sequence length="225" mass="24836">MPKCLPDIIITLYEIYDSASGIGHHGSAVMNSKMTFKQGMERLNPAKNIGHSVDKFADKMMDNKYYNNKLFKQQNIKPNDGHTFEMKNPPKPPQMTPPPPSSSSSTHVKPTASTAAPKTNIQASFEMPYQPTQQNVYFANLPGKPVNAPSSSSFTHTKPTASTASSAAATPKTNIQASFEMHYQPTQQNVNFANLLGNPANTPSSSTFDFQSNFNLWNKYLDDKK</sequence>
<feature type="compositionally biased region" description="Pro residues" evidence="1">
    <location>
        <begin position="89"/>
        <end position="101"/>
    </location>
</feature>
<feature type="compositionally biased region" description="Low complexity" evidence="1">
    <location>
        <begin position="157"/>
        <end position="169"/>
    </location>
</feature>
<evidence type="ECO:0000256" key="1">
    <source>
        <dbReference type="SAM" id="MobiDB-lite"/>
    </source>
</evidence>
<protein>
    <submittedName>
        <fullName evidence="3">Uncharacterized protein</fullName>
    </submittedName>
</protein>
<accession>A0ABR2HNB2</accession>
<evidence type="ECO:0000313" key="4">
    <source>
        <dbReference type="Proteomes" id="UP001470230"/>
    </source>
</evidence>
<organism evidence="3 4">
    <name type="scientific">Tritrichomonas musculus</name>
    <dbReference type="NCBI Taxonomy" id="1915356"/>
    <lineage>
        <taxon>Eukaryota</taxon>
        <taxon>Metamonada</taxon>
        <taxon>Parabasalia</taxon>
        <taxon>Tritrichomonadida</taxon>
        <taxon>Tritrichomonadidae</taxon>
        <taxon>Tritrichomonas</taxon>
    </lineage>
</organism>